<dbReference type="InterPro" id="IPR050452">
    <property type="entry name" value="Metacaspase"/>
</dbReference>
<dbReference type="GO" id="GO:0006508">
    <property type="term" value="P:proteolysis"/>
    <property type="evidence" value="ECO:0007669"/>
    <property type="project" value="InterPro"/>
</dbReference>
<gene>
    <name evidence="2" type="ORF">JL811_02970</name>
</gene>
<dbReference type="PANTHER" id="PTHR48104:SF30">
    <property type="entry name" value="METACASPASE-1"/>
    <property type="match status" value="1"/>
</dbReference>
<name>A0A8K0XZV2_9RHOB</name>
<organism evidence="2 3">
    <name type="scientific">Szabonella alba</name>
    <dbReference type="NCBI Taxonomy" id="2804194"/>
    <lineage>
        <taxon>Bacteria</taxon>
        <taxon>Pseudomonadati</taxon>
        <taxon>Pseudomonadota</taxon>
        <taxon>Alphaproteobacteria</taxon>
        <taxon>Rhodobacterales</taxon>
        <taxon>Paracoccaceae</taxon>
        <taxon>Szabonella</taxon>
    </lineage>
</organism>
<dbReference type="RefSeq" id="WP_202686808.1">
    <property type="nucleotide sequence ID" value="NZ_JAESVN010000001.1"/>
</dbReference>
<dbReference type="EMBL" id="JAESVN010000001">
    <property type="protein sequence ID" value="MBL4916172.1"/>
    <property type="molecule type" value="Genomic_DNA"/>
</dbReference>
<dbReference type="Gene3D" id="3.40.50.1460">
    <property type="match status" value="1"/>
</dbReference>
<feature type="domain" description="Peptidase C14 caspase" evidence="1">
    <location>
        <begin position="30"/>
        <end position="316"/>
    </location>
</feature>
<protein>
    <submittedName>
        <fullName evidence="2">Caspase family protein</fullName>
    </submittedName>
</protein>
<comment type="caution">
    <text evidence="2">The sequence shown here is derived from an EMBL/GenBank/DDBJ whole genome shotgun (WGS) entry which is preliminary data.</text>
</comment>
<dbReference type="GO" id="GO:0004197">
    <property type="term" value="F:cysteine-type endopeptidase activity"/>
    <property type="evidence" value="ECO:0007669"/>
    <property type="project" value="InterPro"/>
</dbReference>
<accession>A0A8K0XZV2</accession>
<keyword evidence="3" id="KW-1185">Reference proteome</keyword>
<evidence type="ECO:0000313" key="3">
    <source>
        <dbReference type="Proteomes" id="UP000648908"/>
    </source>
</evidence>
<dbReference type="Pfam" id="PF00656">
    <property type="entry name" value="Peptidase_C14"/>
    <property type="match status" value="1"/>
</dbReference>
<reference evidence="2" key="1">
    <citation type="submission" date="2021-01" db="EMBL/GenBank/DDBJ databases">
        <title>Tabrizicola alba sp. nov. a motile alkaliphilic bacterium isolated from a soda lake.</title>
        <authorList>
            <person name="Szuroczki S."/>
            <person name="Abbaszade G."/>
            <person name="Schumann P."/>
            <person name="Toth E."/>
        </authorList>
    </citation>
    <scope>NUCLEOTIDE SEQUENCE</scope>
    <source>
        <strain evidence="2">DMG-N-6</strain>
    </source>
</reference>
<proteinExistence type="predicted"/>
<sequence length="719" mass="75434">MTIRRLLFATPLALALLPGLTGLALARENHALLIGASTYPKLEERFWLRGPANDMRLVATYLTTQAPVRFDPGNVTILADGVEAAAGDPTLAAIRAAFAGLTERVQPGDFVYLHFSGHGSQAPAKDPESELNGLDELFLPMDIGPWSDTVGTVENALVDDEIGQMLDALRARGADVWAVFDACHSGTATRAAPSGDEEVRMRQLAPEALGIPTEALDAVASRALPQPEDPRAAPVAPVVTPVVTAATSAAGTVAPGRLVAFFAAQSDEVTPEKRLPAGKPGRVPQGVFTYALFEALAEYPGATYAQIGQEVLRKYAVKNMARSTPLFEGDLDAVVFSGDPAPRVAQWPATPDDAAGFTLPAGSLHGLAAGALMAVMPGAAAPMEEALGYVALREVETFTARAEAVAHEGVTLPETLPRGVWLRRIGTDVDFTLTVALPEPGNAPADRLTQALDSLHDEAGPRLAFVAPGDAADLRLAVIPDSPRPDAIWILPATGLAEDLGQTPSVATTHKTGEELAVTLADTLIHMAKAINLLKLGAAVSGNDLAVSVDLMTRSPENRTLRALATTPVPRLVPDDEIHVEAANDNAFPVDVNVLYVGSDYSVTHMFAGRLGPGDRLRQGLLRITDEAFGRDRLVLVMTPAATHSAVENLSFLSQDAVEVTRAAGAVAQTARPGLAGALFEAGFGQTTRAAASLMDEEEEAGGPAPMILQFDLDTVSAD</sequence>
<dbReference type="AlphaFoldDB" id="A0A8K0XZV2"/>
<dbReference type="GO" id="GO:0005737">
    <property type="term" value="C:cytoplasm"/>
    <property type="evidence" value="ECO:0007669"/>
    <property type="project" value="TreeGrafter"/>
</dbReference>
<dbReference type="InterPro" id="IPR011600">
    <property type="entry name" value="Pept_C14_caspase"/>
</dbReference>
<dbReference type="Proteomes" id="UP000648908">
    <property type="component" value="Unassembled WGS sequence"/>
</dbReference>
<dbReference type="PANTHER" id="PTHR48104">
    <property type="entry name" value="METACASPASE-4"/>
    <property type="match status" value="1"/>
</dbReference>
<evidence type="ECO:0000313" key="2">
    <source>
        <dbReference type="EMBL" id="MBL4916172.1"/>
    </source>
</evidence>
<evidence type="ECO:0000259" key="1">
    <source>
        <dbReference type="Pfam" id="PF00656"/>
    </source>
</evidence>